<accession>A0A6L5WL56</accession>
<dbReference type="Pfam" id="PF22196">
    <property type="entry name" value="HdrB-like_C"/>
    <property type="match status" value="1"/>
</dbReference>
<evidence type="ECO:0000259" key="1">
    <source>
        <dbReference type="Pfam" id="PF22196"/>
    </source>
</evidence>
<sequence>MLEVEIYRYDIKMDWASYFKPYIYKNADFKDLKELFYDIKKQDPYFEFKGVKFVKVNDCLVNLDENFNEILNKTGNFIKISPLIEKRSIKDEIINNDDFMGVFDEFSQNLGDEILDEKDFYLNLEPLFYSSDIRDFKDDFLGNSAFVFAYNLIQKFPNKKEKILDFIKDQIYYYQKPKFLLNDPFNTENIIQNLRKMLNLKDFSKQKIVNFADIKNKNFKTDFSQFNIAVYNDKDARNFIKKIANLKEFNSQERDCGYEIYKFDKEVAIKVASNIIFDAFDSGADFLLVNNESDFFMFDTLKKDLQYVKNRSLHDFYVLKSNEFLDLLDGKRLNFDSHKLKVGLL</sequence>
<proteinExistence type="predicted"/>
<feature type="domain" description="HdrB-like C-terminal" evidence="1">
    <location>
        <begin position="260"/>
        <end position="320"/>
    </location>
</feature>
<dbReference type="InterPro" id="IPR012675">
    <property type="entry name" value="Beta-grasp_dom_sf"/>
</dbReference>
<dbReference type="Gene3D" id="3.10.20.30">
    <property type="match status" value="1"/>
</dbReference>
<organism evidence="2 3">
    <name type="scientific">Campylobacter portucalensis</name>
    <dbReference type="NCBI Taxonomy" id="2608384"/>
    <lineage>
        <taxon>Bacteria</taxon>
        <taxon>Pseudomonadati</taxon>
        <taxon>Campylobacterota</taxon>
        <taxon>Epsilonproteobacteria</taxon>
        <taxon>Campylobacterales</taxon>
        <taxon>Campylobacteraceae</taxon>
        <taxon>Campylobacter</taxon>
    </lineage>
</organism>
<reference evidence="2 3" key="1">
    <citation type="submission" date="2019-09" db="EMBL/GenBank/DDBJ databases">
        <authorList>
            <person name="Silva M."/>
            <person name="Pereira G."/>
            <person name="Lopes-Da-Costa L."/>
            <person name="Silva E."/>
        </authorList>
    </citation>
    <scope>NUCLEOTIDE SEQUENCE [LARGE SCALE GENOMIC DNA]</scope>
    <source>
        <strain evidence="2 3">FMV-PI01</strain>
    </source>
</reference>
<evidence type="ECO:0000313" key="3">
    <source>
        <dbReference type="Proteomes" id="UP000476338"/>
    </source>
</evidence>
<dbReference type="Gene3D" id="3.40.50.11810">
    <property type="match status" value="1"/>
</dbReference>
<gene>
    <name evidence="2" type="ORF">F1B92_07515</name>
</gene>
<evidence type="ECO:0000313" key="2">
    <source>
        <dbReference type="EMBL" id="MSN97007.1"/>
    </source>
</evidence>
<keyword evidence="3" id="KW-1185">Reference proteome</keyword>
<comment type="caution">
    <text evidence="2">The sequence shown here is derived from an EMBL/GenBank/DDBJ whole genome shotgun (WGS) entry which is preliminary data.</text>
</comment>
<reference evidence="2 3" key="2">
    <citation type="submission" date="2020-03" db="EMBL/GenBank/DDBJ databases">
        <title>Campylobacter portucalensis sp. nov., a new species of Campylobacter isolated from the reproductive tract of bulls.</title>
        <authorList>
            <person name="Silva M.F."/>
            <person name="Pereira G."/>
            <person name="Carneiro C."/>
            <person name="Hemphill A."/>
            <person name="Mateus L."/>
            <person name="Lopes-Da-Costa L."/>
            <person name="Silva E."/>
        </authorList>
    </citation>
    <scope>NUCLEOTIDE SEQUENCE [LARGE SCALE GENOMIC DNA]</scope>
    <source>
        <strain evidence="2 3">FMV-PI01</strain>
    </source>
</reference>
<dbReference type="InterPro" id="IPR054018">
    <property type="entry name" value="HdrB-like_C"/>
</dbReference>
<dbReference type="Gene3D" id="1.10.1060.20">
    <property type="match status" value="1"/>
</dbReference>
<name>A0A6L5WL56_9BACT</name>
<dbReference type="EMBL" id="VWSJ01000034">
    <property type="protein sequence ID" value="MSN97007.1"/>
    <property type="molecule type" value="Genomic_DNA"/>
</dbReference>
<dbReference type="RefSeq" id="WP_154571259.1">
    <property type="nucleotide sequence ID" value="NZ_VWSJ01000034.1"/>
</dbReference>
<dbReference type="AlphaFoldDB" id="A0A6L5WL56"/>
<protein>
    <recommendedName>
        <fullName evidence="1">HdrB-like C-terminal domain-containing protein</fullName>
    </recommendedName>
</protein>
<dbReference type="Proteomes" id="UP000476338">
    <property type="component" value="Unassembled WGS sequence"/>
</dbReference>